<dbReference type="PROSITE" id="PS50525">
    <property type="entry name" value="RDRP_SSRNA_NEG_SEG"/>
    <property type="match status" value="1"/>
</dbReference>
<dbReference type="GO" id="GO:0006351">
    <property type="term" value="P:DNA-templated transcription"/>
    <property type="evidence" value="ECO:0007669"/>
    <property type="project" value="InterPro"/>
</dbReference>
<evidence type="ECO:0000256" key="3">
    <source>
        <dbReference type="ARBA" id="ARBA00022679"/>
    </source>
</evidence>
<dbReference type="InterPro" id="IPR007099">
    <property type="entry name" value="RNA-dir_pol_NSvirus"/>
</dbReference>
<evidence type="ECO:0000313" key="8">
    <source>
        <dbReference type="EMBL" id="AOF41423.1"/>
    </source>
</evidence>
<dbReference type="KEGG" id="vg:41324540"/>
<reference evidence="8" key="1">
    <citation type="submission" date="2016-05" db="EMBL/GenBank/DDBJ databases">
        <title>Genome sequences of viruses discovered in Washington state moths.</title>
        <authorList>
            <person name="Greninger A."/>
            <person name="Droppers D."/>
            <person name="Jerome K."/>
        </authorList>
    </citation>
    <scope>NUCLEOTIDE SEQUENCE [LARGE SCALE GENOMIC DNA]</scope>
    <source>
        <strain evidence="8">UW1</strain>
    </source>
</reference>
<evidence type="ECO:0000256" key="5">
    <source>
        <dbReference type="ARBA" id="ARBA00030436"/>
    </source>
</evidence>
<dbReference type="GeneID" id="41324540"/>
<keyword evidence="8" id="KW-0696">RNA-directed RNA polymerase</keyword>
<keyword evidence="3" id="KW-0808">Transferase</keyword>
<name>A0A1B3ILF6_9VIRU</name>
<feature type="non-terminal residue" evidence="8">
    <location>
        <position position="2017"/>
    </location>
</feature>
<dbReference type="GO" id="GO:0039694">
    <property type="term" value="P:viral RNA genome replication"/>
    <property type="evidence" value="ECO:0007669"/>
    <property type="project" value="InterPro"/>
</dbReference>
<evidence type="ECO:0000256" key="1">
    <source>
        <dbReference type="ARBA" id="ARBA00012494"/>
    </source>
</evidence>
<sequence>MLENNDAVNIYLQLRNLRHDLWIDYIKKARSKPYYKFNDIRVGEFHDAFQRKYPSPDIPERLRRLTPDILIHDTEMDIIFIGDVSCSNSQMDADRRKYLKYKAIAEFYSSNGYRVRHANFIIENNLQNVTSMIRDFETTGIIMPVVGLRNRYIHYHRMCNTAMEDSLTYSVDKVATVNMISVIDKEEDPSYDQLILPEDIKWPEVIEADPKVSEEELAEMIKQEVAKMDENYFDKDIMPALSAINELETRQIDNPIDEPKSTLKVCSNQSDVEIHTGHRLIESYLADIMLSEDEVIMEYVKWLLPSSRQIDIMRKYQTEDIDKVKAKENGVFGNYQYKIPRHTSDNMLINKTIEHLSRGKKLRNEKTKPETISPERFAEIFSSMEDTVYHYGSLSNKPPFLDDSWDCATQLEADNSEEIRQIYKYVRKTNGAQICHSLSNFYQRVCHLKTSLSTKDNIYVPPNGSFIAIIPSDHAPVTSSNCDLPMIFITRTKKTEKSHNEIIAINEFNNKFETDDYVYMVSKLCRLNVSKMANWDQAGYRLTANATYICSLNQNVSIERVVGILTLMMLDVHQKTSELLDLLKYVAFMPFSDLTRLSSLIRDKFDILMKTKLDVWTLVTLKYLIYELSLVEKLNASKPKLQLHNGIAIHESFGMHLELPSIFDLSKRHNTPDKYIEEISMIYTVRGKHLYGSQFMDKSIQQTAQWEDDYQEEVKKYSGWVKDGEGDGDFPFDSKFAYSSSAIIHAMRTFDKIVPVSKGKAMRELTKGTYNDFMHYNCSLRGCVKEPNERSKPSDIHTTSMEACLKRYQDNNYSTEKATSNEAAYDMFRSSNKMEFSMSEKEQRGGGRPIATPTLLTKAALMMLEKPEVAIGKQSPNNIIVPGKHKLQALCECYKRFITQASVEGYQLAFQVTEDQTKFSEMDNPRKFNTYINNNRHLDDNVKRIQLKTVEMLCNRTHLVKRMPENVRDTKLARYLNPQKNGVNTTIGWPQGMCNFMSTSIHMIADYWITEMYNKAYPENKIKTAGLVHSDDSWVAIACNDISDFERFCKFRIIAKKMFCLKMNEKKLWASRYLGELVSNYNINGNVHLCISKTIANSLNGLTYQNWVMDVHTQVSSLQQAYRQGANIPTLILLGTILRQQIMSSYQVKGNQKEYMDILPIELGGYPTNPVFDLAVNGVNCHYHKLLDYVKTNISSKISTIILRCLRLSIMRLKSLEENDHTLDVRRAAKTQFLRNYLTTDEQNEGSLRLDYTNIRLPYRGDVFSCINHLMPQSVKIKKTVKRIKALPFISDGLEMVVTRPRELDVSLGHLKEQTSTMLYTLAAEKYTQSARRLAVNQTLQSSGKTVRLSGMVPMTYNELLQAFLEMDNVPRATVDQLAAAFTDSNPIPDITEAIIYNSDHEVTNKDKRKIINRIPEIDDNFKTLSPLRDILLYIIQASTNEDVFTKYSSSKSPIQLIQDESKIIKRRFSSYFTCYTVKVACNLIMRLNMENKKTKLWMQPYLNQETLTTFLEDLYGKTLSQDVNYRLRAQIDSRREKNGDSELIKSVYSVCVLNKLYPGKFIIETVDEYPIGDMIGDIDVGKLSMDDLLKLAIIRKEIWDCDILISEYDRSRMFSKKYIKAQRFVDGKYLGPIICDVRYGSTVMRIEGEPGSMSLTVNKYNINEILMAMMLFVNDNFPQDRYSHPTMWHMSRVWQTQFKFGKMFLTAYTQSATNITTTSQINSIPIMLAETMKFDDAFLTAGDTIYTIEENLRTVFKEIDGKKIKIGNVKQNLSCPLAKRINCSYDKIDGITNNELLHSKIILNLTVKRPFANSKTDMEKMINDASQITDGIVVSMYKNILSKFTLSVTPHQFEHLKPLEAIEDYVIHGYDTSKYITAHDETEAADLSHVETNFMYEEIEDSGAITKYNSIIKYMAQCVLLTQTEVDRDHVVSGILNDPSIIRKISADAMDEDTEELLNDMIETEDKTANITTICFIIANDLDNQHGWDRLDVKKILEDGITMGTKFSSNILQIIK</sequence>
<dbReference type="EC" id="2.7.7.48" evidence="1"/>
<evidence type="ECO:0000256" key="6">
    <source>
        <dbReference type="ARBA" id="ARBA00031012"/>
    </source>
</evidence>
<dbReference type="InterPro" id="IPR007322">
    <property type="entry name" value="RNA_pol_bunyavir"/>
</dbReference>
<dbReference type="Proteomes" id="UP000296981">
    <property type="component" value="Genome"/>
</dbReference>
<dbReference type="Pfam" id="PF04196">
    <property type="entry name" value="Bunya_RdRp"/>
    <property type="match status" value="1"/>
</dbReference>
<protein>
    <recommendedName>
        <fullName evidence="2">RNA-directed RNA polymerase L</fullName>
        <ecNumber evidence="1">2.7.7.48</ecNumber>
    </recommendedName>
    <alternativeName>
        <fullName evidence="4">Large structural protein</fullName>
    </alternativeName>
    <alternativeName>
        <fullName evidence="6">Replicase</fullName>
    </alternativeName>
    <alternativeName>
        <fullName evidence="5">Transcriptase</fullName>
    </alternativeName>
</protein>
<organism evidence="8">
    <name type="scientific">Seattle Prectang virus</name>
    <dbReference type="NCBI Taxonomy" id="1892235"/>
    <lineage>
        <taxon>Viruses</taxon>
        <taxon>Riboviria</taxon>
        <taxon>Orthornavirae</taxon>
        <taxon>Negarnaviricota</taxon>
        <taxon>Polyploviricotina</taxon>
        <taxon>Bunyaviricetes</taxon>
        <taxon>Elliovirales</taxon>
        <taxon>Phasmaviridae</taxon>
        <taxon>Orthophasmavirus</taxon>
        <taxon>Seattle orthophasmavirus</taxon>
    </lineage>
</organism>
<evidence type="ECO:0000256" key="4">
    <source>
        <dbReference type="ARBA" id="ARBA00030285"/>
    </source>
</evidence>
<evidence type="ECO:0000259" key="7">
    <source>
        <dbReference type="PROSITE" id="PS50525"/>
    </source>
</evidence>
<accession>A0A1B3ILF6</accession>
<dbReference type="RefSeq" id="YP_009666959.1">
    <property type="nucleotide sequence ID" value="NC_043625.1"/>
</dbReference>
<dbReference type="EMBL" id="KX272880">
    <property type="protein sequence ID" value="AOF41423.1"/>
    <property type="molecule type" value="Genomic_RNA"/>
</dbReference>
<keyword evidence="8" id="KW-0548">Nucleotidyltransferase</keyword>
<dbReference type="GO" id="GO:0003968">
    <property type="term" value="F:RNA-directed RNA polymerase activity"/>
    <property type="evidence" value="ECO:0007669"/>
    <property type="project" value="UniProtKB-KW"/>
</dbReference>
<feature type="domain" description="RdRp catalytic" evidence="7">
    <location>
        <begin position="897"/>
        <end position="1069"/>
    </location>
</feature>
<evidence type="ECO:0000256" key="2">
    <source>
        <dbReference type="ARBA" id="ARBA00018602"/>
    </source>
</evidence>
<proteinExistence type="predicted"/>